<dbReference type="InterPro" id="IPR003018">
    <property type="entry name" value="GAF"/>
</dbReference>
<evidence type="ECO:0000313" key="2">
    <source>
        <dbReference type="EMBL" id="TXC88822.1"/>
    </source>
</evidence>
<proteinExistence type="predicted"/>
<sequence>MHQADKGKIGGCASDIEYTRSPEELLSALSSMVAKVLNARRCTIHLLNERQVAEIGPHQRAEFGSPAISRYEMVSMRRCETRDLYTMSSEGAGALVVTGQSETDSEVHIRSSMSSALVLQGKTIGLVHAHHPLEKPYFEKEDLRLLDNLAPLIVKAIQANQIQYLMKSRFTQAALTRSSERTVKEIIAGSAQNTNQIARILAKSFYREMTNAGFNFNQIIHAASEIISELSNSVRKHKNSRHHRVEINNTQDSEVLPYAIDESFPRDYEVSSELQR</sequence>
<organism evidence="2 3">
    <name type="scientific">Paraburkholderia azotifigens</name>
    <dbReference type="NCBI Taxonomy" id="2057004"/>
    <lineage>
        <taxon>Bacteria</taxon>
        <taxon>Pseudomonadati</taxon>
        <taxon>Pseudomonadota</taxon>
        <taxon>Betaproteobacteria</taxon>
        <taxon>Burkholderiales</taxon>
        <taxon>Burkholderiaceae</taxon>
        <taxon>Paraburkholderia</taxon>
    </lineage>
</organism>
<dbReference type="SMART" id="SM00065">
    <property type="entry name" value="GAF"/>
    <property type="match status" value="1"/>
</dbReference>
<accession>A0A5C6VTK1</accession>
<name>A0A5C6VTK1_9BURK</name>
<dbReference type="Pfam" id="PF13492">
    <property type="entry name" value="GAF_3"/>
    <property type="match status" value="1"/>
</dbReference>
<protein>
    <submittedName>
        <fullName evidence="2">GAF domain-containing protein</fullName>
    </submittedName>
</protein>
<evidence type="ECO:0000313" key="3">
    <source>
        <dbReference type="Proteomes" id="UP000321776"/>
    </source>
</evidence>
<comment type="caution">
    <text evidence="2">The sequence shown here is derived from an EMBL/GenBank/DDBJ whole genome shotgun (WGS) entry which is preliminary data.</text>
</comment>
<dbReference type="Gene3D" id="3.30.450.40">
    <property type="match status" value="1"/>
</dbReference>
<dbReference type="Proteomes" id="UP000321776">
    <property type="component" value="Unassembled WGS sequence"/>
</dbReference>
<dbReference type="SUPFAM" id="SSF55781">
    <property type="entry name" value="GAF domain-like"/>
    <property type="match status" value="1"/>
</dbReference>
<gene>
    <name evidence="2" type="ORF">FRZ40_15185</name>
</gene>
<evidence type="ECO:0000259" key="1">
    <source>
        <dbReference type="SMART" id="SM00065"/>
    </source>
</evidence>
<feature type="domain" description="GAF" evidence="1">
    <location>
        <begin position="21"/>
        <end position="167"/>
    </location>
</feature>
<dbReference type="RefSeq" id="WP_147234563.1">
    <property type="nucleotide sequence ID" value="NZ_VOQS01000001.1"/>
</dbReference>
<reference evidence="2 3" key="1">
    <citation type="journal article" date="2018" name="Int. J. Syst. Evol. Microbiol.">
        <title>Paraburkholderia azotifigens sp. nov., a nitrogen-fixing bacterium isolated from paddy soil.</title>
        <authorList>
            <person name="Choi G.M."/>
            <person name="Im W.T."/>
        </authorList>
    </citation>
    <scope>NUCLEOTIDE SEQUENCE [LARGE SCALE GENOMIC DNA]</scope>
    <source>
        <strain evidence="2 3">NF 2-5-3</strain>
    </source>
</reference>
<dbReference type="InterPro" id="IPR029016">
    <property type="entry name" value="GAF-like_dom_sf"/>
</dbReference>
<dbReference type="EMBL" id="VOQS01000001">
    <property type="protein sequence ID" value="TXC88822.1"/>
    <property type="molecule type" value="Genomic_DNA"/>
</dbReference>
<dbReference type="AlphaFoldDB" id="A0A5C6VTK1"/>